<dbReference type="AlphaFoldDB" id="A0A4Z2E7U7"/>
<evidence type="ECO:0000313" key="3">
    <source>
        <dbReference type="Proteomes" id="UP000314294"/>
    </source>
</evidence>
<protein>
    <submittedName>
        <fullName evidence="2">Uncharacterized protein</fullName>
    </submittedName>
</protein>
<name>A0A4Z2E7U7_9TELE</name>
<keyword evidence="3" id="KW-1185">Reference proteome</keyword>
<sequence>MEADVVESRVEEVEEARPSRLPALLSDWLISDTSQQNSRGAVRAQSHQSASQKRVARKTIDTSGTSRLKGASESRAVPEGNNGFAGDAFLRGASYVP</sequence>
<gene>
    <name evidence="2" type="ORF">EYF80_065250</name>
</gene>
<organism evidence="2 3">
    <name type="scientific">Liparis tanakae</name>
    <name type="common">Tanaka's snailfish</name>
    <dbReference type="NCBI Taxonomy" id="230148"/>
    <lineage>
        <taxon>Eukaryota</taxon>
        <taxon>Metazoa</taxon>
        <taxon>Chordata</taxon>
        <taxon>Craniata</taxon>
        <taxon>Vertebrata</taxon>
        <taxon>Euteleostomi</taxon>
        <taxon>Actinopterygii</taxon>
        <taxon>Neopterygii</taxon>
        <taxon>Teleostei</taxon>
        <taxon>Neoteleostei</taxon>
        <taxon>Acanthomorphata</taxon>
        <taxon>Eupercaria</taxon>
        <taxon>Perciformes</taxon>
        <taxon>Cottioidei</taxon>
        <taxon>Cottales</taxon>
        <taxon>Liparidae</taxon>
        <taxon>Liparis</taxon>
    </lineage>
</organism>
<accession>A0A4Z2E7U7</accession>
<feature type="compositionally biased region" description="Polar residues" evidence="1">
    <location>
        <begin position="35"/>
        <end position="52"/>
    </location>
</feature>
<dbReference type="EMBL" id="SRLO01014800">
    <property type="protein sequence ID" value="TNN24624.1"/>
    <property type="molecule type" value="Genomic_DNA"/>
</dbReference>
<evidence type="ECO:0000313" key="2">
    <source>
        <dbReference type="EMBL" id="TNN24624.1"/>
    </source>
</evidence>
<evidence type="ECO:0000256" key="1">
    <source>
        <dbReference type="SAM" id="MobiDB-lite"/>
    </source>
</evidence>
<feature type="region of interest" description="Disordered" evidence="1">
    <location>
        <begin position="35"/>
        <end position="97"/>
    </location>
</feature>
<proteinExistence type="predicted"/>
<dbReference type="Proteomes" id="UP000314294">
    <property type="component" value="Unassembled WGS sequence"/>
</dbReference>
<comment type="caution">
    <text evidence="2">The sequence shown here is derived from an EMBL/GenBank/DDBJ whole genome shotgun (WGS) entry which is preliminary data.</text>
</comment>
<reference evidence="2 3" key="1">
    <citation type="submission" date="2019-03" db="EMBL/GenBank/DDBJ databases">
        <title>First draft genome of Liparis tanakae, snailfish: a comprehensive survey of snailfish specific genes.</title>
        <authorList>
            <person name="Kim W."/>
            <person name="Song I."/>
            <person name="Jeong J.-H."/>
            <person name="Kim D."/>
            <person name="Kim S."/>
            <person name="Ryu S."/>
            <person name="Song J.Y."/>
            <person name="Lee S.K."/>
        </authorList>
    </citation>
    <scope>NUCLEOTIDE SEQUENCE [LARGE SCALE GENOMIC DNA]</scope>
    <source>
        <tissue evidence="2">Muscle</tissue>
    </source>
</reference>